<dbReference type="SUPFAM" id="SSF52540">
    <property type="entry name" value="P-loop containing nucleoside triphosphate hydrolases"/>
    <property type="match status" value="1"/>
</dbReference>
<evidence type="ECO:0000313" key="4">
    <source>
        <dbReference type="EMBL" id="OQV18897.1"/>
    </source>
</evidence>
<dbReference type="Pfam" id="PF01467">
    <property type="entry name" value="CTP_transf_like"/>
    <property type="match status" value="1"/>
</dbReference>
<feature type="domain" description="Cytidyltransferase-like" evidence="3">
    <location>
        <begin position="155"/>
        <end position="255"/>
    </location>
</feature>
<evidence type="ECO:0000259" key="3">
    <source>
        <dbReference type="Pfam" id="PF01467"/>
    </source>
</evidence>
<dbReference type="SUPFAM" id="SSF52374">
    <property type="entry name" value="Nucleotidylyl transferase"/>
    <property type="match status" value="1"/>
</dbReference>
<dbReference type="NCBIfam" id="NF001985">
    <property type="entry name" value="PRK00777.1"/>
    <property type="match status" value="1"/>
</dbReference>
<dbReference type="GO" id="GO:0015937">
    <property type="term" value="P:coenzyme A biosynthetic process"/>
    <property type="evidence" value="ECO:0007669"/>
    <property type="project" value="InterPro"/>
</dbReference>
<dbReference type="CDD" id="cd02022">
    <property type="entry name" value="DPCK"/>
    <property type="match status" value="1"/>
</dbReference>
<dbReference type="FunFam" id="3.40.50.620:FF:000089">
    <property type="entry name" value="Bifunctional coenzyme A synthase"/>
    <property type="match status" value="1"/>
</dbReference>
<sequence>MKVGVLQIDQHFLNLSSQSISTLLSWCDPVTRFAPQRLFVFLRANEAPPRVTTSLFEGICKVYNQAFRHNPDLDVRVCLANLKPASFNQAIERRVVTADVVFRDDQARLDPMFQIRPSAHVSGLVVTNGMLHELIDAKDQQRAPEEDWASYDNVVIGGTFDHLHAGHKLLLSNAILRCNRKLTIGLTVQEMLKKKRLADLIQPIEERHRVLHEFCTAVDPSLEYNIVPISDPFGPSIVDPDLEAIVASEETLDGANAVNLERHKKNLRPLRVHTFPVNDVVVVESDIGENSGLRTISSSWCRHRLLGRVLKPPMRQVYLIGLTGGTGSGKSRIGSYLAAKPGVLVIDCDKIAHEAYRKGTTLHGRLIEEYGKEIVDTESGEIARKALGTIVFSSPVAREKLNRLVWPEVMKYCLSKIEEAAPEVAVIDAALLLEAGWGSSLNEIWVVFVPEDEAVNRIMERDEISEEYARARIRSQMSNRDRINQANIAFCSSWAFDVTNAQVDRAWTELRQRLSRGRGQDLLSLHPD</sequence>
<dbReference type="AlphaFoldDB" id="A0A1W0WUR5"/>
<dbReference type="Gene3D" id="3.40.50.300">
    <property type="entry name" value="P-loop containing nucleotide triphosphate hydrolases"/>
    <property type="match status" value="1"/>
</dbReference>
<dbReference type="PANTHER" id="PTHR10695">
    <property type="entry name" value="DEPHOSPHO-COA KINASE-RELATED"/>
    <property type="match status" value="1"/>
</dbReference>
<dbReference type="EMBL" id="MTYJ01000044">
    <property type="protein sequence ID" value="OQV18897.1"/>
    <property type="molecule type" value="Genomic_DNA"/>
</dbReference>
<evidence type="ECO:0000256" key="1">
    <source>
        <dbReference type="ARBA" id="ARBA00022741"/>
    </source>
</evidence>
<evidence type="ECO:0000313" key="5">
    <source>
        <dbReference type="Proteomes" id="UP000192578"/>
    </source>
</evidence>
<protein>
    <submittedName>
        <fullName evidence="4">Bifunctional coenzyme A synthase</fullName>
    </submittedName>
</protein>
<dbReference type="InterPro" id="IPR001977">
    <property type="entry name" value="Depp_CoAkinase"/>
</dbReference>
<dbReference type="NCBIfam" id="TIGR00152">
    <property type="entry name" value="dephospho-CoA kinase"/>
    <property type="match status" value="1"/>
</dbReference>
<dbReference type="InterPro" id="IPR004821">
    <property type="entry name" value="Cyt_trans-like"/>
</dbReference>
<dbReference type="GO" id="GO:0005524">
    <property type="term" value="F:ATP binding"/>
    <property type="evidence" value="ECO:0007669"/>
    <property type="project" value="UniProtKB-KW"/>
</dbReference>
<dbReference type="InterPro" id="IPR014729">
    <property type="entry name" value="Rossmann-like_a/b/a_fold"/>
</dbReference>
<dbReference type="HAMAP" id="MF_00376">
    <property type="entry name" value="Dephospho_CoA_kinase"/>
    <property type="match status" value="1"/>
</dbReference>
<dbReference type="CDD" id="cd02164">
    <property type="entry name" value="PPAT_CoAS"/>
    <property type="match status" value="1"/>
</dbReference>
<proteinExistence type="inferred from homology"/>
<gene>
    <name evidence="4" type="ORF">BV898_06959</name>
</gene>
<dbReference type="OrthoDB" id="330671at2759"/>
<keyword evidence="2" id="KW-0067">ATP-binding</keyword>
<organism evidence="4 5">
    <name type="scientific">Hypsibius exemplaris</name>
    <name type="common">Freshwater tardigrade</name>
    <dbReference type="NCBI Taxonomy" id="2072580"/>
    <lineage>
        <taxon>Eukaryota</taxon>
        <taxon>Metazoa</taxon>
        <taxon>Ecdysozoa</taxon>
        <taxon>Tardigrada</taxon>
        <taxon>Eutardigrada</taxon>
        <taxon>Parachela</taxon>
        <taxon>Hypsibioidea</taxon>
        <taxon>Hypsibiidae</taxon>
        <taxon>Hypsibius</taxon>
    </lineage>
</organism>
<accession>A0A1W0WUR5</accession>
<dbReference type="Pfam" id="PF01121">
    <property type="entry name" value="CoaE"/>
    <property type="match status" value="1"/>
</dbReference>
<evidence type="ECO:0000256" key="2">
    <source>
        <dbReference type="ARBA" id="ARBA00022840"/>
    </source>
</evidence>
<dbReference type="Gene3D" id="3.40.50.620">
    <property type="entry name" value="HUPs"/>
    <property type="match status" value="1"/>
</dbReference>
<dbReference type="PROSITE" id="PS51219">
    <property type="entry name" value="DPCK"/>
    <property type="match status" value="1"/>
</dbReference>
<dbReference type="GO" id="GO:0004140">
    <property type="term" value="F:dephospho-CoA kinase activity"/>
    <property type="evidence" value="ECO:0007669"/>
    <property type="project" value="InterPro"/>
</dbReference>
<name>A0A1W0WUR5_HYPEX</name>
<keyword evidence="5" id="KW-1185">Reference proteome</keyword>
<dbReference type="Proteomes" id="UP000192578">
    <property type="component" value="Unassembled WGS sequence"/>
</dbReference>
<dbReference type="InterPro" id="IPR027417">
    <property type="entry name" value="P-loop_NTPase"/>
</dbReference>
<keyword evidence="1" id="KW-0547">Nucleotide-binding</keyword>
<comment type="caution">
    <text evidence="4">The sequence shown here is derived from an EMBL/GenBank/DDBJ whole genome shotgun (WGS) entry which is preliminary data.</text>
</comment>
<reference evidence="5" key="1">
    <citation type="submission" date="2017-01" db="EMBL/GenBank/DDBJ databases">
        <title>Comparative genomics of anhydrobiosis in the tardigrade Hypsibius dujardini.</title>
        <authorList>
            <person name="Yoshida Y."/>
            <person name="Koutsovoulos G."/>
            <person name="Laetsch D."/>
            <person name="Stevens L."/>
            <person name="Kumar S."/>
            <person name="Horikawa D."/>
            <person name="Ishino K."/>
            <person name="Komine S."/>
            <person name="Tomita M."/>
            <person name="Blaxter M."/>
            <person name="Arakawa K."/>
        </authorList>
    </citation>
    <scope>NUCLEOTIDE SEQUENCE [LARGE SCALE GENOMIC DNA]</scope>
    <source>
        <strain evidence="5">Z151</strain>
    </source>
</reference>
<dbReference type="PANTHER" id="PTHR10695:SF46">
    <property type="entry name" value="BIFUNCTIONAL COENZYME A SYNTHASE-RELATED"/>
    <property type="match status" value="1"/>
</dbReference>